<dbReference type="SFLD" id="SFLDG01144">
    <property type="entry name" value="C2.B.4:_PGP_Like"/>
    <property type="match status" value="1"/>
</dbReference>
<reference evidence="1" key="2">
    <citation type="submission" date="2021-04" db="EMBL/GenBank/DDBJ databases">
        <authorList>
            <person name="Gilroy R."/>
        </authorList>
    </citation>
    <scope>NUCLEOTIDE SEQUENCE</scope>
    <source>
        <strain evidence="1">1345</strain>
    </source>
</reference>
<dbReference type="GO" id="GO:0000287">
    <property type="term" value="F:magnesium ion binding"/>
    <property type="evidence" value="ECO:0007669"/>
    <property type="project" value="TreeGrafter"/>
</dbReference>
<comment type="caution">
    <text evidence="1">The sequence shown here is derived from an EMBL/GenBank/DDBJ whole genome shotgun (WGS) entry which is preliminary data.</text>
</comment>
<dbReference type="SUPFAM" id="SSF56784">
    <property type="entry name" value="HAD-like"/>
    <property type="match status" value="1"/>
</dbReference>
<dbReference type="InterPro" id="IPR006379">
    <property type="entry name" value="HAD-SF_hydro_IIB"/>
</dbReference>
<dbReference type="NCBIfam" id="TIGR01484">
    <property type="entry name" value="HAD-SF-IIB"/>
    <property type="match status" value="1"/>
</dbReference>
<dbReference type="Proteomes" id="UP000886750">
    <property type="component" value="Unassembled WGS sequence"/>
</dbReference>
<dbReference type="SFLD" id="SFLDG01140">
    <property type="entry name" value="C2.B:_Phosphomannomutase_and_P"/>
    <property type="match status" value="1"/>
</dbReference>
<keyword evidence="1" id="KW-0378">Hydrolase</keyword>
<evidence type="ECO:0000313" key="1">
    <source>
        <dbReference type="EMBL" id="HIY96720.1"/>
    </source>
</evidence>
<gene>
    <name evidence="1" type="ORF">H9729_03455</name>
</gene>
<dbReference type="CDD" id="cd07516">
    <property type="entry name" value="HAD_Pase"/>
    <property type="match status" value="1"/>
</dbReference>
<reference evidence="1" key="1">
    <citation type="journal article" date="2021" name="PeerJ">
        <title>Extensive microbial diversity within the chicken gut microbiome revealed by metagenomics and culture.</title>
        <authorList>
            <person name="Gilroy R."/>
            <person name="Ravi A."/>
            <person name="Getino M."/>
            <person name="Pursley I."/>
            <person name="Horton D.L."/>
            <person name="Alikhan N.F."/>
            <person name="Baker D."/>
            <person name="Gharbi K."/>
            <person name="Hall N."/>
            <person name="Watson M."/>
            <person name="Adriaenssens E.M."/>
            <person name="Foster-Nyarko E."/>
            <person name="Jarju S."/>
            <person name="Secka A."/>
            <person name="Antonio M."/>
            <person name="Oren A."/>
            <person name="Chaudhuri R.R."/>
            <person name="La Ragione R."/>
            <person name="Hildebrand F."/>
            <person name="Pallen M.J."/>
        </authorList>
    </citation>
    <scope>NUCLEOTIDE SEQUENCE</scope>
    <source>
        <strain evidence="1">1345</strain>
    </source>
</reference>
<dbReference type="Gene3D" id="3.40.50.1000">
    <property type="entry name" value="HAD superfamily/HAD-like"/>
    <property type="match status" value="1"/>
</dbReference>
<dbReference type="InterPro" id="IPR023214">
    <property type="entry name" value="HAD_sf"/>
</dbReference>
<proteinExistence type="predicted"/>
<dbReference type="InterPro" id="IPR036412">
    <property type="entry name" value="HAD-like_sf"/>
</dbReference>
<sequence length="274" mass="30175">MGMQYKLIVSDFDGTLRRTEGGISEGNVRAITEYVSSGGVFALCTGRMMSSILPYAKQLGLKGLIAAYQGAIIEDIESGKYVRDERITNRAAIEICRALEEKNYHIHVYEGDAFYSSENDEFLFLYEQICGVKAQVAPRSISVTVEEKAICPHKILVMCAPQERDGVFTFVHERFGKDFYVTTSSEFLVEIVVKGCNKGGALEYLAHHYNIPLSQTVAIGDNLNDLPMIEKAGLGVAVENAETPLKEAADFVTRSCDEDGVGYVIRKFGLGEGI</sequence>
<dbReference type="Gene3D" id="3.30.1240.10">
    <property type="match status" value="1"/>
</dbReference>
<dbReference type="InterPro" id="IPR000150">
    <property type="entry name" value="Cof"/>
</dbReference>
<evidence type="ECO:0000313" key="2">
    <source>
        <dbReference type="Proteomes" id="UP000886750"/>
    </source>
</evidence>
<dbReference type="EMBL" id="DXCQ01000028">
    <property type="protein sequence ID" value="HIY96720.1"/>
    <property type="molecule type" value="Genomic_DNA"/>
</dbReference>
<dbReference type="GO" id="GO:0005829">
    <property type="term" value="C:cytosol"/>
    <property type="evidence" value="ECO:0007669"/>
    <property type="project" value="TreeGrafter"/>
</dbReference>
<dbReference type="PRINTS" id="PR00119">
    <property type="entry name" value="CATATPASE"/>
</dbReference>
<dbReference type="PANTHER" id="PTHR10000:SF8">
    <property type="entry name" value="HAD SUPERFAMILY HYDROLASE-LIKE, TYPE 3"/>
    <property type="match status" value="1"/>
</dbReference>
<accession>A0A9D2CS19</accession>
<dbReference type="PANTHER" id="PTHR10000">
    <property type="entry name" value="PHOSPHOSERINE PHOSPHATASE"/>
    <property type="match status" value="1"/>
</dbReference>
<organism evidence="1 2">
    <name type="scientific">Candidatus Borkfalkia excrementigallinarum</name>
    <dbReference type="NCBI Taxonomy" id="2838506"/>
    <lineage>
        <taxon>Bacteria</taxon>
        <taxon>Bacillati</taxon>
        <taxon>Bacillota</taxon>
        <taxon>Clostridia</taxon>
        <taxon>Christensenellales</taxon>
        <taxon>Christensenellaceae</taxon>
        <taxon>Candidatus Borkfalkia</taxon>
    </lineage>
</organism>
<dbReference type="Pfam" id="PF08282">
    <property type="entry name" value="Hydrolase_3"/>
    <property type="match status" value="1"/>
</dbReference>
<dbReference type="GO" id="GO:0016791">
    <property type="term" value="F:phosphatase activity"/>
    <property type="evidence" value="ECO:0007669"/>
    <property type="project" value="TreeGrafter"/>
</dbReference>
<dbReference type="AlphaFoldDB" id="A0A9D2CS19"/>
<dbReference type="NCBIfam" id="TIGR00099">
    <property type="entry name" value="Cof-subfamily"/>
    <property type="match status" value="1"/>
</dbReference>
<dbReference type="SFLD" id="SFLDS00003">
    <property type="entry name" value="Haloacid_Dehalogenase"/>
    <property type="match status" value="1"/>
</dbReference>
<name>A0A9D2CS19_9FIRM</name>
<protein>
    <submittedName>
        <fullName evidence="1">Cof-type HAD-IIB family hydrolase</fullName>
    </submittedName>
</protein>